<keyword evidence="4" id="KW-1185">Reference proteome</keyword>
<dbReference type="AlphaFoldDB" id="A0A8J5H3X2"/>
<name>A0A8J5H3X2_ZINOF</name>
<evidence type="ECO:0000256" key="2">
    <source>
        <dbReference type="SAM" id="SignalP"/>
    </source>
</evidence>
<feature type="compositionally biased region" description="Polar residues" evidence="1">
    <location>
        <begin position="45"/>
        <end position="56"/>
    </location>
</feature>
<dbReference type="Proteomes" id="UP000734854">
    <property type="component" value="Unassembled WGS sequence"/>
</dbReference>
<proteinExistence type="predicted"/>
<evidence type="ECO:0000313" key="3">
    <source>
        <dbReference type="EMBL" id="KAG6518078.1"/>
    </source>
</evidence>
<organism evidence="3 4">
    <name type="scientific">Zingiber officinale</name>
    <name type="common">Ginger</name>
    <name type="synonym">Amomum zingiber</name>
    <dbReference type="NCBI Taxonomy" id="94328"/>
    <lineage>
        <taxon>Eukaryota</taxon>
        <taxon>Viridiplantae</taxon>
        <taxon>Streptophyta</taxon>
        <taxon>Embryophyta</taxon>
        <taxon>Tracheophyta</taxon>
        <taxon>Spermatophyta</taxon>
        <taxon>Magnoliopsida</taxon>
        <taxon>Liliopsida</taxon>
        <taxon>Zingiberales</taxon>
        <taxon>Zingiberaceae</taxon>
        <taxon>Zingiber</taxon>
    </lineage>
</organism>
<keyword evidence="2" id="KW-0732">Signal</keyword>
<sequence>MRRSPPLAAQEVLLLSAASPFLSAAIFFCRRQGATNEEADDKENPSSIPLASNSRLSPLPSKPTGFYNDYGTIVDIPLDTSNALK</sequence>
<protein>
    <submittedName>
        <fullName evidence="3">Uncharacterized protein</fullName>
    </submittedName>
</protein>
<evidence type="ECO:0000313" key="4">
    <source>
        <dbReference type="Proteomes" id="UP000734854"/>
    </source>
</evidence>
<gene>
    <name evidence="3" type="ORF">ZIOFF_021480</name>
</gene>
<dbReference type="EMBL" id="JACMSC010000006">
    <property type="protein sequence ID" value="KAG6518078.1"/>
    <property type="molecule type" value="Genomic_DNA"/>
</dbReference>
<accession>A0A8J5H3X2</accession>
<feature type="signal peptide" evidence="2">
    <location>
        <begin position="1"/>
        <end position="24"/>
    </location>
</feature>
<feature type="chain" id="PRO_5035299098" evidence="2">
    <location>
        <begin position="25"/>
        <end position="85"/>
    </location>
</feature>
<comment type="caution">
    <text evidence="3">The sequence shown here is derived from an EMBL/GenBank/DDBJ whole genome shotgun (WGS) entry which is preliminary data.</text>
</comment>
<feature type="region of interest" description="Disordered" evidence="1">
    <location>
        <begin position="36"/>
        <end position="56"/>
    </location>
</feature>
<evidence type="ECO:0000256" key="1">
    <source>
        <dbReference type="SAM" id="MobiDB-lite"/>
    </source>
</evidence>
<reference evidence="3 4" key="1">
    <citation type="submission" date="2020-08" db="EMBL/GenBank/DDBJ databases">
        <title>Plant Genome Project.</title>
        <authorList>
            <person name="Zhang R.-G."/>
        </authorList>
    </citation>
    <scope>NUCLEOTIDE SEQUENCE [LARGE SCALE GENOMIC DNA]</scope>
    <source>
        <tissue evidence="3">Rhizome</tissue>
    </source>
</reference>